<comment type="caution">
    <text evidence="2">The sequence shown here is derived from an EMBL/GenBank/DDBJ whole genome shotgun (WGS) entry which is preliminary data.</text>
</comment>
<sequence length="87" mass="10011">MRLVSPSHSTEGKAVGVPPGHPTRAFHDWGDLALLHRNLYMGEWPATGSQRRHGWVSTQEYLMTNEVTHPERATYKLPQYLWRSVTK</sequence>
<protein>
    <submittedName>
        <fullName evidence="2">Uncharacterized protein</fullName>
    </submittedName>
</protein>
<dbReference type="EMBL" id="JACVVK020000529">
    <property type="protein sequence ID" value="KAK7467961.1"/>
    <property type="molecule type" value="Genomic_DNA"/>
</dbReference>
<evidence type="ECO:0000256" key="1">
    <source>
        <dbReference type="SAM" id="MobiDB-lite"/>
    </source>
</evidence>
<organism evidence="2 3">
    <name type="scientific">Batillaria attramentaria</name>
    <dbReference type="NCBI Taxonomy" id="370345"/>
    <lineage>
        <taxon>Eukaryota</taxon>
        <taxon>Metazoa</taxon>
        <taxon>Spiralia</taxon>
        <taxon>Lophotrochozoa</taxon>
        <taxon>Mollusca</taxon>
        <taxon>Gastropoda</taxon>
        <taxon>Caenogastropoda</taxon>
        <taxon>Sorbeoconcha</taxon>
        <taxon>Cerithioidea</taxon>
        <taxon>Batillariidae</taxon>
        <taxon>Batillaria</taxon>
    </lineage>
</organism>
<dbReference type="AlphaFoldDB" id="A0ABD0JAR1"/>
<feature type="region of interest" description="Disordered" evidence="1">
    <location>
        <begin position="1"/>
        <end position="21"/>
    </location>
</feature>
<proteinExistence type="predicted"/>
<evidence type="ECO:0000313" key="2">
    <source>
        <dbReference type="EMBL" id="KAK7467961.1"/>
    </source>
</evidence>
<dbReference type="Proteomes" id="UP001519460">
    <property type="component" value="Unassembled WGS sequence"/>
</dbReference>
<accession>A0ABD0JAR1</accession>
<keyword evidence="3" id="KW-1185">Reference proteome</keyword>
<name>A0ABD0JAR1_9CAEN</name>
<reference evidence="2 3" key="1">
    <citation type="journal article" date="2023" name="Sci. Data">
        <title>Genome assembly of the Korean intertidal mud-creeper Batillaria attramentaria.</title>
        <authorList>
            <person name="Patra A.K."/>
            <person name="Ho P.T."/>
            <person name="Jun S."/>
            <person name="Lee S.J."/>
            <person name="Kim Y."/>
            <person name="Won Y.J."/>
        </authorList>
    </citation>
    <scope>NUCLEOTIDE SEQUENCE [LARGE SCALE GENOMIC DNA]</scope>
    <source>
        <strain evidence="2">Wonlab-2016</strain>
    </source>
</reference>
<gene>
    <name evidence="2" type="ORF">BaRGS_00036804</name>
</gene>
<evidence type="ECO:0000313" key="3">
    <source>
        <dbReference type="Proteomes" id="UP001519460"/>
    </source>
</evidence>